<feature type="chain" id="PRO_5044494491" evidence="4">
    <location>
        <begin position="19"/>
        <end position="371"/>
    </location>
</feature>
<gene>
    <name evidence="5" type="ordered locus">CHU_1681</name>
</gene>
<dbReference type="PANTHER" id="PTHR44943">
    <property type="entry name" value="CELLULOSE SYNTHASE OPERON PROTEIN C"/>
    <property type="match status" value="1"/>
</dbReference>
<dbReference type="PROSITE" id="PS50005">
    <property type="entry name" value="TPR"/>
    <property type="match status" value="1"/>
</dbReference>
<evidence type="ECO:0000313" key="5">
    <source>
        <dbReference type="EMBL" id="ABG58949.1"/>
    </source>
</evidence>
<dbReference type="Pfam" id="PF13181">
    <property type="entry name" value="TPR_8"/>
    <property type="match status" value="1"/>
</dbReference>
<dbReference type="InterPro" id="IPR011990">
    <property type="entry name" value="TPR-like_helical_dom_sf"/>
</dbReference>
<dbReference type="InterPro" id="IPR019734">
    <property type="entry name" value="TPR_rpt"/>
</dbReference>
<dbReference type="Gene3D" id="1.25.40.10">
    <property type="entry name" value="Tetratricopeptide repeat domain"/>
    <property type="match status" value="2"/>
</dbReference>
<organism evidence="5 6">
    <name type="scientific">Cytophaga hutchinsonii (strain ATCC 33406 / DSM 1761 / CIP 103989 / NBRC 15051 / NCIMB 9469 / D465)</name>
    <dbReference type="NCBI Taxonomy" id="269798"/>
    <lineage>
        <taxon>Bacteria</taxon>
        <taxon>Pseudomonadati</taxon>
        <taxon>Bacteroidota</taxon>
        <taxon>Cytophagia</taxon>
        <taxon>Cytophagales</taxon>
        <taxon>Cytophagaceae</taxon>
        <taxon>Cytophaga</taxon>
    </lineage>
</organism>
<evidence type="ECO:0000256" key="3">
    <source>
        <dbReference type="PROSITE-ProRule" id="PRU00339"/>
    </source>
</evidence>
<evidence type="ECO:0000256" key="2">
    <source>
        <dbReference type="ARBA" id="ARBA00022803"/>
    </source>
</evidence>
<keyword evidence="2 3" id="KW-0802">TPR repeat</keyword>
<dbReference type="Proteomes" id="UP000001822">
    <property type="component" value="Chromosome"/>
</dbReference>
<feature type="repeat" description="TPR" evidence="3">
    <location>
        <begin position="247"/>
        <end position="280"/>
    </location>
</feature>
<evidence type="ECO:0000256" key="4">
    <source>
        <dbReference type="SAM" id="SignalP"/>
    </source>
</evidence>
<reference evidence="5 6" key="1">
    <citation type="journal article" date="2007" name="Appl. Environ. Microbiol.">
        <title>Genome sequence of the cellulolytic gliding bacterium Cytophaga hutchinsonii.</title>
        <authorList>
            <person name="Xie G."/>
            <person name="Bruce D.C."/>
            <person name="Challacombe J.F."/>
            <person name="Chertkov O."/>
            <person name="Detter J.C."/>
            <person name="Gilna P."/>
            <person name="Han C.S."/>
            <person name="Lucas S."/>
            <person name="Misra M."/>
            <person name="Myers G.L."/>
            <person name="Richardson P."/>
            <person name="Tapia R."/>
            <person name="Thayer N."/>
            <person name="Thompson L.S."/>
            <person name="Brettin T.S."/>
            <person name="Henrissat B."/>
            <person name="Wilson D.B."/>
            <person name="McBride M.J."/>
        </authorList>
    </citation>
    <scope>NUCLEOTIDE SEQUENCE [LARGE SCALE GENOMIC DNA]</scope>
    <source>
        <strain evidence="6">ATCC 33406 / DSM 1761 / CIP 103989 / NBRC 15051 / NCIMB 9469 / D465</strain>
    </source>
</reference>
<dbReference type="OrthoDB" id="739506at2"/>
<dbReference type="InterPro" id="IPR051685">
    <property type="entry name" value="Ycf3/AcsC/BcsC/TPR_MFPF"/>
</dbReference>
<dbReference type="RefSeq" id="WP_011585066.1">
    <property type="nucleotide sequence ID" value="NC_008255.1"/>
</dbReference>
<feature type="signal peptide" evidence="4">
    <location>
        <begin position="1"/>
        <end position="18"/>
    </location>
</feature>
<protein>
    <submittedName>
        <fullName evidence="5">Uncharacterized protein</fullName>
    </submittedName>
</protein>
<keyword evidence="1" id="KW-0677">Repeat</keyword>
<sequence>MSRFLTFFLIVFSYALQAQVASLTNAILYRNDGNLIKAKEEIDKAVVNEKTIGMPKTWFYTGLIYKDLYQATPTDLAALTTSTAAFKKVFELEKPAGEFSKKSQEALEQIWAISINNGVNLYQLENYRQAITDFERAQGIKPGDTTAYVYAFYAANELKDQALLEKYSSALVRLNYASEAVYYIDIESLMDKNLLDSAYTVSKKALTNYPSDIALKTQQTELMVKMNKTQEAIENLKVLSTKNPKDVQLLINIGSQYTNLNDEPHAAEYYQKALAIDSVNFNANYNMAVFSLRKANEISKQIVVSDNNLKKSFKAIPTVATDPLRQNLQKELAVSTKYYNRAVLGAKDEEAKKNVKTLQDNITSFEDQFLK</sequence>
<dbReference type="EMBL" id="CP000383">
    <property type="protein sequence ID" value="ABG58949.1"/>
    <property type="molecule type" value="Genomic_DNA"/>
</dbReference>
<dbReference type="AlphaFoldDB" id="A0A6N4SRL6"/>
<dbReference type="KEGG" id="chu:CHU_1681"/>
<proteinExistence type="predicted"/>
<dbReference type="PANTHER" id="PTHR44943:SF8">
    <property type="entry name" value="TPR REPEAT-CONTAINING PROTEIN MJ0263"/>
    <property type="match status" value="1"/>
</dbReference>
<accession>A0A6N4SRL6</accession>
<keyword evidence="6" id="KW-1185">Reference proteome</keyword>
<dbReference type="SUPFAM" id="SSF48452">
    <property type="entry name" value="TPR-like"/>
    <property type="match status" value="2"/>
</dbReference>
<name>A0A6N4SRL6_CYTH3</name>
<evidence type="ECO:0000256" key="1">
    <source>
        <dbReference type="ARBA" id="ARBA00022737"/>
    </source>
</evidence>
<evidence type="ECO:0000313" key="6">
    <source>
        <dbReference type="Proteomes" id="UP000001822"/>
    </source>
</evidence>
<dbReference type="SMART" id="SM00028">
    <property type="entry name" value="TPR"/>
    <property type="match status" value="2"/>
</dbReference>
<keyword evidence="4" id="KW-0732">Signal</keyword>